<dbReference type="EMBL" id="QEFC01004073">
    <property type="protein sequence ID" value="KAE9445558.1"/>
    <property type="molecule type" value="Genomic_DNA"/>
</dbReference>
<dbReference type="PANTHER" id="PTHR34120">
    <property type="entry name" value="EXPRESSED PROTEIN"/>
    <property type="match status" value="1"/>
</dbReference>
<feature type="region of interest" description="Disordered" evidence="1">
    <location>
        <begin position="1"/>
        <end position="34"/>
    </location>
</feature>
<dbReference type="AlphaFoldDB" id="A0A6A4KS06"/>
<dbReference type="PANTHER" id="PTHR34120:SF2">
    <property type="entry name" value="OS01G0860900 PROTEIN"/>
    <property type="match status" value="1"/>
</dbReference>
<feature type="region of interest" description="Disordered" evidence="1">
    <location>
        <begin position="193"/>
        <end position="250"/>
    </location>
</feature>
<dbReference type="OrthoDB" id="696504at2759"/>
<comment type="caution">
    <text evidence="2">The sequence shown here is derived from an EMBL/GenBank/DDBJ whole genome shotgun (WGS) entry which is preliminary data.</text>
</comment>
<feature type="region of interest" description="Disordered" evidence="1">
    <location>
        <begin position="127"/>
        <end position="163"/>
    </location>
</feature>
<protein>
    <submittedName>
        <fullName evidence="2">Uncharacterized protein</fullName>
    </submittedName>
</protein>
<organism evidence="2">
    <name type="scientific">Rhododendron williamsianum</name>
    <dbReference type="NCBI Taxonomy" id="262921"/>
    <lineage>
        <taxon>Eukaryota</taxon>
        <taxon>Viridiplantae</taxon>
        <taxon>Streptophyta</taxon>
        <taxon>Embryophyta</taxon>
        <taxon>Tracheophyta</taxon>
        <taxon>Spermatophyta</taxon>
        <taxon>Magnoliopsida</taxon>
        <taxon>eudicotyledons</taxon>
        <taxon>Gunneridae</taxon>
        <taxon>Pentapetalae</taxon>
        <taxon>asterids</taxon>
        <taxon>Ericales</taxon>
        <taxon>Ericaceae</taxon>
        <taxon>Ericoideae</taxon>
        <taxon>Rhodoreae</taxon>
        <taxon>Rhododendron</taxon>
    </lineage>
</organism>
<feature type="non-terminal residue" evidence="2">
    <location>
        <position position="1"/>
    </location>
</feature>
<proteinExistence type="predicted"/>
<feature type="compositionally biased region" description="Polar residues" evidence="1">
    <location>
        <begin position="53"/>
        <end position="76"/>
    </location>
</feature>
<evidence type="ECO:0000256" key="1">
    <source>
        <dbReference type="SAM" id="MobiDB-lite"/>
    </source>
</evidence>
<feature type="compositionally biased region" description="Basic residues" evidence="1">
    <location>
        <begin position="142"/>
        <end position="154"/>
    </location>
</feature>
<feature type="region of interest" description="Disordered" evidence="1">
    <location>
        <begin position="51"/>
        <end position="76"/>
    </location>
</feature>
<accession>A0A6A4KS06</accession>
<sequence length="250" mass="27495">MSQVDLVSSRVAGGDTDELTEDRDQPDLPPESFWLSKDDEYDWFDRNAFYDRNGSTKGNSNTNPKNLNSGSQRFSNNVFKSRPSVIGLPKTQKTSYVVDATAKRKAASNMNIRLFPPKRSESIAKSMAAEPSSPKVSCMGRVRSKRGRRRRKSGTKAAERPPEIVRRRRNGIFGYCCCADVFRAIRRSKQAVGIVEPQSAESPPRKSRVTEKAGDGRTAADPPGLGGMARFASGRRSVSWGVDDVDTGGS</sequence>
<reference evidence="2" key="1">
    <citation type="journal article" date="2019" name="Genome Biol. Evol.">
        <title>The Rhododendron genome and chromosomal organization provide insight into shared whole-genome duplications across the heath family (Ericaceae).</title>
        <authorList>
            <person name="Soza V.L."/>
            <person name="Lindsley D."/>
            <person name="Waalkes A."/>
            <person name="Ramage E."/>
            <person name="Patwardhan R.P."/>
            <person name="Burton J.N."/>
            <person name="Adey A."/>
            <person name="Kumar A."/>
            <person name="Qiu R."/>
            <person name="Shendure J."/>
            <person name="Hall B."/>
        </authorList>
    </citation>
    <scope>NUCLEOTIDE SEQUENCE</scope>
    <source>
        <strain evidence="2">RSF 1966-606</strain>
    </source>
</reference>
<name>A0A6A4KS06_9ERIC</name>
<evidence type="ECO:0000313" key="2">
    <source>
        <dbReference type="EMBL" id="KAE9445558.1"/>
    </source>
</evidence>
<gene>
    <name evidence="2" type="ORF">C3L33_22544</name>
</gene>